<dbReference type="InterPro" id="IPR027417">
    <property type="entry name" value="P-loop_NTPase"/>
</dbReference>
<dbReference type="Pfam" id="PF13087">
    <property type="entry name" value="AAA_12"/>
    <property type="match status" value="1"/>
</dbReference>
<protein>
    <submittedName>
        <fullName evidence="8">Uncharacterized protein</fullName>
    </submittedName>
</protein>
<evidence type="ECO:0000256" key="4">
    <source>
        <dbReference type="ARBA" id="ARBA00022840"/>
    </source>
</evidence>
<dbReference type="PANTHER" id="PTHR10887:SF522">
    <property type="entry name" value="P-LOOP CONTAINING NUCLEOSIDE TRIPHOSPHATE HYDROLASES SUPERFAMILY PROTEIN"/>
    <property type="match status" value="1"/>
</dbReference>
<feature type="domain" description="DNA2/NAM7 helicase helicase" evidence="5">
    <location>
        <begin position="255"/>
        <end position="578"/>
    </location>
</feature>
<keyword evidence="1" id="KW-0547">Nucleotide-binding</keyword>
<feature type="domain" description="DNA2/NAM7 helicase-like C-terminal" evidence="6">
    <location>
        <begin position="586"/>
        <end position="783"/>
    </location>
</feature>
<gene>
    <name evidence="8" type="ORF">Cgig2_024530</name>
</gene>
<evidence type="ECO:0000256" key="2">
    <source>
        <dbReference type="ARBA" id="ARBA00022801"/>
    </source>
</evidence>
<dbReference type="GO" id="GO:0004386">
    <property type="term" value="F:helicase activity"/>
    <property type="evidence" value="ECO:0007669"/>
    <property type="project" value="UniProtKB-KW"/>
</dbReference>
<keyword evidence="3" id="KW-0347">Helicase</keyword>
<feature type="domain" description="DUF6469" evidence="7">
    <location>
        <begin position="111"/>
        <end position="204"/>
    </location>
</feature>
<evidence type="ECO:0000256" key="1">
    <source>
        <dbReference type="ARBA" id="ARBA00022741"/>
    </source>
</evidence>
<dbReference type="Pfam" id="PF20073">
    <property type="entry name" value="DUF6469"/>
    <property type="match status" value="1"/>
</dbReference>
<dbReference type="EMBL" id="JAKOGI010000579">
    <property type="protein sequence ID" value="KAJ8432842.1"/>
    <property type="molecule type" value="Genomic_DNA"/>
</dbReference>
<dbReference type="Pfam" id="PF13086">
    <property type="entry name" value="AAA_11"/>
    <property type="match status" value="1"/>
</dbReference>
<keyword evidence="2" id="KW-0378">Hydrolase</keyword>
<dbReference type="AlphaFoldDB" id="A0A9Q1JXV4"/>
<evidence type="ECO:0000313" key="9">
    <source>
        <dbReference type="Proteomes" id="UP001153076"/>
    </source>
</evidence>
<reference evidence="8" key="1">
    <citation type="submission" date="2022-04" db="EMBL/GenBank/DDBJ databases">
        <title>Carnegiea gigantea Genome sequencing and assembly v2.</title>
        <authorList>
            <person name="Copetti D."/>
            <person name="Sanderson M.J."/>
            <person name="Burquez A."/>
            <person name="Wojciechowski M.F."/>
        </authorList>
    </citation>
    <scope>NUCLEOTIDE SEQUENCE</scope>
    <source>
        <strain evidence="8">SGP5-SGP5p</strain>
        <tissue evidence="8">Aerial part</tissue>
    </source>
</reference>
<dbReference type="OrthoDB" id="6513042at2759"/>
<evidence type="ECO:0000259" key="7">
    <source>
        <dbReference type="Pfam" id="PF20073"/>
    </source>
</evidence>
<comment type="caution">
    <text evidence="8">The sequence shown here is derived from an EMBL/GenBank/DDBJ whole genome shotgun (WGS) entry which is preliminary data.</text>
</comment>
<dbReference type="PANTHER" id="PTHR10887">
    <property type="entry name" value="DNA2/NAM7 HELICASE FAMILY"/>
    <property type="match status" value="1"/>
</dbReference>
<keyword evidence="9" id="KW-1185">Reference proteome</keyword>
<dbReference type="InterPro" id="IPR047187">
    <property type="entry name" value="SF1_C_Upf1"/>
</dbReference>
<evidence type="ECO:0000313" key="8">
    <source>
        <dbReference type="EMBL" id="KAJ8432842.1"/>
    </source>
</evidence>
<dbReference type="InterPro" id="IPR041677">
    <property type="entry name" value="DNA2/NAM7_AAA_11"/>
</dbReference>
<dbReference type="GO" id="GO:0005524">
    <property type="term" value="F:ATP binding"/>
    <property type="evidence" value="ECO:0007669"/>
    <property type="project" value="UniProtKB-KW"/>
</dbReference>
<evidence type="ECO:0000259" key="6">
    <source>
        <dbReference type="Pfam" id="PF13087"/>
    </source>
</evidence>
<dbReference type="SUPFAM" id="SSF52540">
    <property type="entry name" value="P-loop containing nucleoside triphosphate hydrolases"/>
    <property type="match status" value="1"/>
</dbReference>
<dbReference type="FunFam" id="3.40.50.300:FF:000326">
    <property type="entry name" value="P-loop containing nucleoside triphosphate hydrolase"/>
    <property type="match status" value="1"/>
</dbReference>
<proteinExistence type="predicted"/>
<dbReference type="GO" id="GO:0016787">
    <property type="term" value="F:hydrolase activity"/>
    <property type="evidence" value="ECO:0007669"/>
    <property type="project" value="UniProtKB-KW"/>
</dbReference>
<evidence type="ECO:0000259" key="5">
    <source>
        <dbReference type="Pfam" id="PF13086"/>
    </source>
</evidence>
<sequence length="1016" mass="115023">MENDDPEPATASLVDLVFSWSFDDVLNNNLYKNKVKQIPRSFLSVSHYFGSFIFPLIEETRADICSSLSTVSLAPARRISCIKASEDYHPPNNLIFSIELEGMCCLEDNIEPREPETGDLIALTDVRPKSLADINSPKLPYLIAFVQQVSKMQNPDEYLLTVRLSKPIISELPARGKHSLVPTLAVFLANLTTNIRMWKALNLQLGNRSFNIISKVLQMDPIVCRNCPVCFHSERTLIEASSTGAMIHTVVSCTALKDCYHKNTVKLVWGPPGTGKTKTIASFLFAMLKMKCRVVTCAPTNIAVVEAAKRLLKLASKSFENGNYGLGDIVLYGNGKRLKISDHDELFDIFLDFRVHMLNKCLQRKIWKKIIEKTIQAGNRAKNLGKVSTPQQAESTLRGRDINNGLSNEKLTFEQFVKKRFHSFRKRMKFFTTILCTHLPTSFISLKVVRSMTNAVSMLDKLHLFFCCVGVANSDSDRMKNECLKALKSLRERFDASDVCGKAKIREFCLQNGRLFFCTASGSIRLHEDGPMRLPIVVIDEAAQLKECESAIPLQLPGLRHAILIGDERQLPALVKSKVSEKAEFGRSLFERLVSLECERHLLNVQYRMHPSISLFPNMEFYQKRILDAPTVKAENCQRQILPGNMYGPYSFIDVTHGQEMSDDGNSFKNVLEVAVVCEIVSKLIREVKATREIITVGVISPYKAQVNAIERKLKELNCIDPNGEVSVRVRSVDGFQGGEEDVIIISTVRCNGSGSVGFLSDCRRTNVALTRARYCLWIIGNAATLVSSDTVWKNLVTDSKGRGCFFDAEDDENMTFAIAFGLLDLDQADQFDVLLRENSILFRKSRWKIFFSDNFRQSIAGIEKMAIRKEVLLLLSKISSGWRKPHGERYLNFKGGISHLLEYIKVDGTFYLIWNVDIVEENSNYVQIVKVWDILPWFEVPKLATDLSAIFSSYSEERLRCCKFRCSEGNLEIPMTWPVDVYAKGNYLMLSEFMEKVSLVLINLLERIEWARKLA</sequence>
<dbReference type="Gene3D" id="3.40.50.300">
    <property type="entry name" value="P-loop containing nucleotide triphosphate hydrolases"/>
    <property type="match status" value="2"/>
</dbReference>
<organism evidence="8 9">
    <name type="scientific">Carnegiea gigantea</name>
    <dbReference type="NCBI Taxonomy" id="171969"/>
    <lineage>
        <taxon>Eukaryota</taxon>
        <taxon>Viridiplantae</taxon>
        <taxon>Streptophyta</taxon>
        <taxon>Embryophyta</taxon>
        <taxon>Tracheophyta</taxon>
        <taxon>Spermatophyta</taxon>
        <taxon>Magnoliopsida</taxon>
        <taxon>eudicotyledons</taxon>
        <taxon>Gunneridae</taxon>
        <taxon>Pentapetalae</taxon>
        <taxon>Caryophyllales</taxon>
        <taxon>Cactineae</taxon>
        <taxon>Cactaceae</taxon>
        <taxon>Cactoideae</taxon>
        <taxon>Echinocereeae</taxon>
        <taxon>Carnegiea</taxon>
    </lineage>
</organism>
<dbReference type="InterPro" id="IPR045055">
    <property type="entry name" value="DNA2/NAM7-like"/>
</dbReference>
<dbReference type="InterPro" id="IPR041679">
    <property type="entry name" value="DNA2/NAM7-like_C"/>
</dbReference>
<dbReference type="InterPro" id="IPR045529">
    <property type="entry name" value="DUF6469"/>
</dbReference>
<name>A0A9Q1JXV4_9CARY</name>
<keyword evidence="4" id="KW-0067">ATP-binding</keyword>
<dbReference type="GO" id="GO:0005694">
    <property type="term" value="C:chromosome"/>
    <property type="evidence" value="ECO:0007669"/>
    <property type="project" value="UniProtKB-ARBA"/>
</dbReference>
<evidence type="ECO:0000256" key="3">
    <source>
        <dbReference type="ARBA" id="ARBA00022806"/>
    </source>
</evidence>
<dbReference type="CDD" id="cd18808">
    <property type="entry name" value="SF1_C_Upf1"/>
    <property type="match status" value="1"/>
</dbReference>
<dbReference type="Proteomes" id="UP001153076">
    <property type="component" value="Unassembled WGS sequence"/>
</dbReference>
<accession>A0A9Q1JXV4</accession>